<dbReference type="EMBL" id="JBHUIP010000010">
    <property type="protein sequence ID" value="MFD2263334.1"/>
    <property type="molecule type" value="Genomic_DNA"/>
</dbReference>
<proteinExistence type="predicted"/>
<reference evidence="2" key="1">
    <citation type="journal article" date="2019" name="Int. J. Syst. Evol. Microbiol.">
        <title>The Global Catalogue of Microorganisms (GCM) 10K type strain sequencing project: providing services to taxonomists for standard genome sequencing and annotation.</title>
        <authorList>
            <consortium name="The Broad Institute Genomics Platform"/>
            <consortium name="The Broad Institute Genome Sequencing Center for Infectious Disease"/>
            <person name="Wu L."/>
            <person name="Ma J."/>
        </authorList>
    </citation>
    <scope>NUCLEOTIDE SEQUENCE [LARGE SCALE GENOMIC DNA]</scope>
    <source>
        <strain evidence="2">CGMCC 1.19062</strain>
    </source>
</reference>
<keyword evidence="2" id="KW-1185">Reference proteome</keyword>
<evidence type="ECO:0000313" key="1">
    <source>
        <dbReference type="EMBL" id="MFD2263334.1"/>
    </source>
</evidence>
<protein>
    <recommendedName>
        <fullName evidence="3">Transcriptional regulator</fullName>
    </recommendedName>
</protein>
<accession>A0ABW5DSF3</accession>
<dbReference type="InterPro" id="IPR036388">
    <property type="entry name" value="WH-like_DNA-bd_sf"/>
</dbReference>
<comment type="caution">
    <text evidence="1">The sequence shown here is derived from an EMBL/GenBank/DDBJ whole genome shotgun (WGS) entry which is preliminary data.</text>
</comment>
<evidence type="ECO:0000313" key="2">
    <source>
        <dbReference type="Proteomes" id="UP001597295"/>
    </source>
</evidence>
<dbReference type="Proteomes" id="UP001597295">
    <property type="component" value="Unassembled WGS sequence"/>
</dbReference>
<organism evidence="1 2">
    <name type="scientific">Lacibacterium aquatile</name>
    <dbReference type="NCBI Taxonomy" id="1168082"/>
    <lineage>
        <taxon>Bacteria</taxon>
        <taxon>Pseudomonadati</taxon>
        <taxon>Pseudomonadota</taxon>
        <taxon>Alphaproteobacteria</taxon>
        <taxon>Rhodospirillales</taxon>
        <taxon>Rhodospirillaceae</taxon>
    </lineage>
</organism>
<evidence type="ECO:0008006" key="3">
    <source>
        <dbReference type="Google" id="ProtNLM"/>
    </source>
</evidence>
<gene>
    <name evidence="1" type="ORF">ACFSM5_10585</name>
</gene>
<dbReference type="RefSeq" id="WP_379876331.1">
    <property type="nucleotide sequence ID" value="NZ_JBHUIP010000010.1"/>
</dbReference>
<dbReference type="Gene3D" id="1.10.10.10">
    <property type="entry name" value="Winged helix-like DNA-binding domain superfamily/Winged helix DNA-binding domain"/>
    <property type="match status" value="1"/>
</dbReference>
<sequence length="83" mass="8736">MACLNPDGTLTRIARAVLTAVEAGAEDEATLAQTASLPLWRLRASLREIGAAGLIRAEGKGHILTAKGREVLELSRELDGDPS</sequence>
<name>A0ABW5DSF3_9PROT</name>